<dbReference type="OrthoDB" id="9778208at2"/>
<comment type="similarity">
    <text evidence="3 9">Belongs to the class I-like SAM-binding methyltransferase superfamily. TPMT family.</text>
</comment>
<keyword evidence="7 9" id="KW-0808">Transferase</keyword>
<dbReference type="GO" id="GO:0008119">
    <property type="term" value="F:thiopurine S-methyltransferase activity"/>
    <property type="evidence" value="ECO:0007669"/>
    <property type="project" value="UniProtKB-UniRule"/>
</dbReference>
<dbReference type="RefSeq" id="WP_133587995.1">
    <property type="nucleotide sequence ID" value="NZ_CP037953.1"/>
</dbReference>
<dbReference type="PANTHER" id="PTHR10259">
    <property type="entry name" value="THIOPURINE S-METHYLTRANSFERASE"/>
    <property type="match status" value="1"/>
</dbReference>
<comment type="caution">
    <text evidence="10">The sequence shown here is derived from an EMBL/GenBank/DDBJ whole genome shotgun (WGS) entry which is preliminary data.</text>
</comment>
<feature type="binding site" evidence="9">
    <location>
        <position position="45"/>
    </location>
    <ligand>
        <name>S-adenosyl-L-methionine</name>
        <dbReference type="ChEBI" id="CHEBI:59789"/>
    </ligand>
</feature>
<name>A0A4R6UXC0_9GAMM</name>
<dbReference type="SUPFAM" id="SSF53335">
    <property type="entry name" value="S-adenosyl-L-methionine-dependent methyltransferases"/>
    <property type="match status" value="1"/>
</dbReference>
<sequence>MEPEYWQQRWQKGETGFHLPRVHPKLEQYWPLLQVPDSATVFVPLCGKSEDLFYLWQRGHCVTGIDISEQAIRAFFTEHQMTYEVEQVEDVVVYQHDRLRLIAGDYFALQASLLGSIDAVYDRAALIALPTSLRQRYVQTLRKWLRPATPVLLITLDYAQPEMSGPPFAVSPEEVAQLFAGGEIEQWTHHDILDYEPRFRTKGVTQLHEDVYRIRC</sequence>
<dbReference type="GO" id="GO:0005737">
    <property type="term" value="C:cytoplasm"/>
    <property type="evidence" value="ECO:0007669"/>
    <property type="project" value="UniProtKB-SubCell"/>
</dbReference>
<dbReference type="FunFam" id="3.40.50.150:FF:000101">
    <property type="entry name" value="Thiopurine S-methyltransferase"/>
    <property type="match status" value="1"/>
</dbReference>
<dbReference type="InterPro" id="IPR029063">
    <property type="entry name" value="SAM-dependent_MTases_sf"/>
</dbReference>
<dbReference type="Gene3D" id="3.40.50.150">
    <property type="entry name" value="Vaccinia Virus protein VP39"/>
    <property type="match status" value="1"/>
</dbReference>
<dbReference type="InterPro" id="IPR022474">
    <property type="entry name" value="Thiopur_S-MeTfrase_Se/Te_detox"/>
</dbReference>
<evidence type="ECO:0000256" key="9">
    <source>
        <dbReference type="HAMAP-Rule" id="MF_00812"/>
    </source>
</evidence>
<dbReference type="AlphaFoldDB" id="A0A4R6UXC0"/>
<proteinExistence type="inferred from homology"/>
<comment type="catalytic activity">
    <reaction evidence="1 9">
        <text>S-adenosyl-L-methionine + a thiopurine = S-adenosyl-L-homocysteine + a thiopurine S-methylether.</text>
        <dbReference type="EC" id="2.1.1.67"/>
    </reaction>
</comment>
<evidence type="ECO:0000313" key="10">
    <source>
        <dbReference type="EMBL" id="TDQ50649.1"/>
    </source>
</evidence>
<feature type="binding site" evidence="9">
    <location>
        <position position="123"/>
    </location>
    <ligand>
        <name>S-adenosyl-L-methionine</name>
        <dbReference type="ChEBI" id="CHEBI:59789"/>
    </ligand>
</feature>
<evidence type="ECO:0000256" key="8">
    <source>
        <dbReference type="ARBA" id="ARBA00022691"/>
    </source>
</evidence>
<evidence type="ECO:0000256" key="2">
    <source>
        <dbReference type="ARBA" id="ARBA00004496"/>
    </source>
</evidence>
<gene>
    <name evidence="9" type="primary">tpm</name>
    <name evidence="10" type="ORF">EV696_102332</name>
</gene>
<comment type="caution">
    <text evidence="9">Lacks conserved residue(s) required for the propagation of feature annotation.</text>
</comment>
<protein>
    <recommendedName>
        <fullName evidence="4 9">Thiopurine S-methyltransferase</fullName>
        <ecNumber evidence="4 9">2.1.1.67</ecNumber>
    </recommendedName>
    <alternativeName>
        <fullName evidence="9">Thiopurine methyltransferase</fullName>
    </alternativeName>
</protein>
<evidence type="ECO:0000256" key="3">
    <source>
        <dbReference type="ARBA" id="ARBA00008145"/>
    </source>
</evidence>
<dbReference type="GO" id="GO:0010038">
    <property type="term" value="P:response to metal ion"/>
    <property type="evidence" value="ECO:0007669"/>
    <property type="project" value="InterPro"/>
</dbReference>
<dbReference type="InterPro" id="IPR008854">
    <property type="entry name" value="TPMT"/>
</dbReference>
<evidence type="ECO:0000256" key="1">
    <source>
        <dbReference type="ARBA" id="ARBA00000903"/>
    </source>
</evidence>
<dbReference type="NCBIfam" id="NF009732">
    <property type="entry name" value="PRK13255.1"/>
    <property type="match status" value="1"/>
</dbReference>
<keyword evidence="11" id="KW-1185">Reference proteome</keyword>
<evidence type="ECO:0000256" key="5">
    <source>
        <dbReference type="ARBA" id="ARBA00022490"/>
    </source>
</evidence>
<dbReference type="EC" id="2.1.1.67" evidence="4 9"/>
<reference evidence="10 11" key="1">
    <citation type="submission" date="2019-03" db="EMBL/GenBank/DDBJ databases">
        <title>Genomic Encyclopedia of Type Strains, Phase IV (KMG-IV): sequencing the most valuable type-strain genomes for metagenomic binning, comparative biology and taxonomic classification.</title>
        <authorList>
            <person name="Goeker M."/>
        </authorList>
    </citation>
    <scope>NUCLEOTIDE SEQUENCE [LARGE SCALE GENOMIC DNA]</scope>
    <source>
        <strain evidence="10 11">DSM 103792</strain>
    </source>
</reference>
<keyword evidence="8 9" id="KW-0949">S-adenosyl-L-methionine</keyword>
<accession>A0A4R6UXC0</accession>
<dbReference type="PANTHER" id="PTHR10259:SF11">
    <property type="entry name" value="THIOPURINE S-METHYLTRANSFERASE"/>
    <property type="match status" value="1"/>
</dbReference>
<dbReference type="HAMAP" id="MF_00812">
    <property type="entry name" value="Thiopur_methtran"/>
    <property type="match status" value="1"/>
</dbReference>
<keyword evidence="5 9" id="KW-0963">Cytoplasm</keyword>
<dbReference type="Proteomes" id="UP000295375">
    <property type="component" value="Unassembled WGS sequence"/>
</dbReference>
<comment type="subcellular location">
    <subcellularLocation>
        <location evidence="2 9">Cytoplasm</location>
    </subcellularLocation>
</comment>
<dbReference type="InterPro" id="IPR025835">
    <property type="entry name" value="Thiopurine_S-MeTrfase"/>
</dbReference>
<organism evidence="10 11">
    <name type="scientific">Permianibacter aggregans</name>
    <dbReference type="NCBI Taxonomy" id="1510150"/>
    <lineage>
        <taxon>Bacteria</taxon>
        <taxon>Pseudomonadati</taxon>
        <taxon>Pseudomonadota</taxon>
        <taxon>Gammaproteobacteria</taxon>
        <taxon>Pseudomonadales</taxon>
        <taxon>Pseudomonadaceae</taxon>
        <taxon>Permianibacter</taxon>
    </lineage>
</organism>
<evidence type="ECO:0000256" key="4">
    <source>
        <dbReference type="ARBA" id="ARBA00011905"/>
    </source>
</evidence>
<dbReference type="CDD" id="cd02440">
    <property type="entry name" value="AdoMet_MTases"/>
    <property type="match status" value="1"/>
</dbReference>
<dbReference type="Pfam" id="PF05724">
    <property type="entry name" value="TPMT"/>
    <property type="match status" value="1"/>
</dbReference>
<dbReference type="PROSITE" id="PS51585">
    <property type="entry name" value="SAM_MT_TPMT"/>
    <property type="match status" value="1"/>
</dbReference>
<dbReference type="PIRSF" id="PIRSF023956">
    <property type="entry name" value="Thiopurine_S-methyltransferase"/>
    <property type="match status" value="1"/>
</dbReference>
<dbReference type="GO" id="GO:0032259">
    <property type="term" value="P:methylation"/>
    <property type="evidence" value="ECO:0007669"/>
    <property type="project" value="UniProtKB-KW"/>
</dbReference>
<dbReference type="EMBL" id="SNYM01000002">
    <property type="protein sequence ID" value="TDQ50649.1"/>
    <property type="molecule type" value="Genomic_DNA"/>
</dbReference>
<feature type="binding site" evidence="9">
    <location>
        <position position="10"/>
    </location>
    <ligand>
        <name>S-adenosyl-L-methionine</name>
        <dbReference type="ChEBI" id="CHEBI:59789"/>
    </ligand>
</feature>
<evidence type="ECO:0000313" key="11">
    <source>
        <dbReference type="Proteomes" id="UP000295375"/>
    </source>
</evidence>
<keyword evidence="6 9" id="KW-0489">Methyltransferase</keyword>
<evidence type="ECO:0000256" key="6">
    <source>
        <dbReference type="ARBA" id="ARBA00022603"/>
    </source>
</evidence>
<dbReference type="NCBIfam" id="TIGR03840">
    <property type="entry name" value="TMPT_Se_Te"/>
    <property type="match status" value="1"/>
</dbReference>
<evidence type="ECO:0000256" key="7">
    <source>
        <dbReference type="ARBA" id="ARBA00022679"/>
    </source>
</evidence>